<sequence length="228" mass="25704">AFLIQCWVNCSSSLNEIKSFTYRVAKDGEDLVSYNVVEEVWVAGNAPHSQDVQRIMQKDTVTSMSIHNILIFYCPSLALTYSTAEKEAYSRKIQPQVYITRKSHESETEVICMVTGFYPKPINVSLWKENKMADVMSTGALPNGDGTYQLTVLTTINMAVEQSIYCQVEHSSLKEPLIVHLDEIHHTPIGLVVGITVAVIVCVIGLVCFMKLYKKHRRYTFITGLTMD</sequence>
<reference evidence="5" key="1">
    <citation type="journal article" date="2017" name="Nat. Commun.">
        <title>The North American bullfrog draft genome provides insight into hormonal regulation of long noncoding RNA.</title>
        <authorList>
            <person name="Hammond S.A."/>
            <person name="Warren R.L."/>
            <person name="Vandervalk B.P."/>
            <person name="Kucuk E."/>
            <person name="Khan H."/>
            <person name="Gibb E.A."/>
            <person name="Pandoh P."/>
            <person name="Kirk H."/>
            <person name="Zhao Y."/>
            <person name="Jones M."/>
            <person name="Mungall A.J."/>
            <person name="Coope R."/>
            <person name="Pleasance S."/>
            <person name="Moore R.A."/>
            <person name="Holt R.A."/>
            <person name="Round J.M."/>
            <person name="Ohora S."/>
            <person name="Walle B.V."/>
            <person name="Veldhoen N."/>
            <person name="Helbing C.C."/>
            <person name="Birol I."/>
        </authorList>
    </citation>
    <scope>NUCLEOTIDE SEQUENCE [LARGE SCALE GENOMIC DNA]</scope>
</reference>
<dbReference type="InterPro" id="IPR036179">
    <property type="entry name" value="Ig-like_dom_sf"/>
</dbReference>
<dbReference type="InterPro" id="IPR003597">
    <property type="entry name" value="Ig_C1-set"/>
</dbReference>
<dbReference type="AlphaFoldDB" id="A0A2G9RWD6"/>
<evidence type="ECO:0000259" key="3">
    <source>
        <dbReference type="SMART" id="SM00407"/>
    </source>
</evidence>
<evidence type="ECO:0000256" key="1">
    <source>
        <dbReference type="ARBA" id="ARBA00023180"/>
    </source>
</evidence>
<keyword evidence="2" id="KW-0812">Transmembrane</keyword>
<keyword evidence="5" id="KW-1185">Reference proteome</keyword>
<dbReference type="InterPro" id="IPR050208">
    <property type="entry name" value="MHC_class-I_related"/>
</dbReference>
<protein>
    <recommendedName>
        <fullName evidence="3">Immunoglobulin C1-set domain-containing protein</fullName>
    </recommendedName>
</protein>
<accession>A0A2G9RWD6</accession>
<dbReference type="SUPFAM" id="SSF48726">
    <property type="entry name" value="Immunoglobulin"/>
    <property type="match status" value="1"/>
</dbReference>
<evidence type="ECO:0000256" key="2">
    <source>
        <dbReference type="SAM" id="Phobius"/>
    </source>
</evidence>
<dbReference type="Gene3D" id="3.30.500.10">
    <property type="entry name" value="MHC class I-like antigen recognition-like"/>
    <property type="match status" value="1"/>
</dbReference>
<dbReference type="GO" id="GO:0006955">
    <property type="term" value="P:immune response"/>
    <property type="evidence" value="ECO:0007669"/>
    <property type="project" value="TreeGrafter"/>
</dbReference>
<dbReference type="GO" id="GO:0005615">
    <property type="term" value="C:extracellular space"/>
    <property type="evidence" value="ECO:0007669"/>
    <property type="project" value="TreeGrafter"/>
</dbReference>
<organism evidence="4 5">
    <name type="scientific">Aquarana catesbeiana</name>
    <name type="common">American bullfrog</name>
    <name type="synonym">Rana catesbeiana</name>
    <dbReference type="NCBI Taxonomy" id="8400"/>
    <lineage>
        <taxon>Eukaryota</taxon>
        <taxon>Metazoa</taxon>
        <taxon>Chordata</taxon>
        <taxon>Craniata</taxon>
        <taxon>Vertebrata</taxon>
        <taxon>Euteleostomi</taxon>
        <taxon>Amphibia</taxon>
        <taxon>Batrachia</taxon>
        <taxon>Anura</taxon>
        <taxon>Neobatrachia</taxon>
        <taxon>Ranoidea</taxon>
        <taxon>Ranidae</taxon>
        <taxon>Aquarana</taxon>
    </lineage>
</organism>
<dbReference type="InterPro" id="IPR037055">
    <property type="entry name" value="MHC_I-like_Ag-recog_sf"/>
</dbReference>
<dbReference type="Proteomes" id="UP000228934">
    <property type="component" value="Unassembled WGS sequence"/>
</dbReference>
<dbReference type="Gene3D" id="2.60.40.10">
    <property type="entry name" value="Immunoglobulins"/>
    <property type="match status" value="1"/>
</dbReference>
<dbReference type="PANTHER" id="PTHR16675:SF235">
    <property type="entry name" value="SHKT DOMAIN-CONTAINING PROTEIN"/>
    <property type="match status" value="1"/>
</dbReference>
<dbReference type="SMART" id="SM00407">
    <property type="entry name" value="IGc1"/>
    <property type="match status" value="1"/>
</dbReference>
<dbReference type="InterPro" id="IPR011162">
    <property type="entry name" value="MHC_I/II-like_Ag-recog"/>
</dbReference>
<proteinExistence type="predicted"/>
<dbReference type="EMBL" id="KV933264">
    <property type="protein sequence ID" value="PIO31541.1"/>
    <property type="molecule type" value="Genomic_DNA"/>
</dbReference>
<name>A0A2G9RWD6_AQUCT</name>
<gene>
    <name evidence="4" type="ORF">AB205_0118370</name>
</gene>
<feature type="transmembrane region" description="Helical" evidence="2">
    <location>
        <begin position="189"/>
        <end position="209"/>
    </location>
</feature>
<evidence type="ECO:0000313" key="5">
    <source>
        <dbReference type="Proteomes" id="UP000228934"/>
    </source>
</evidence>
<keyword evidence="2" id="KW-1133">Transmembrane helix</keyword>
<dbReference type="InterPro" id="IPR013783">
    <property type="entry name" value="Ig-like_fold"/>
</dbReference>
<feature type="domain" description="Immunoglobulin C1-set" evidence="3">
    <location>
        <begin position="107"/>
        <end position="176"/>
    </location>
</feature>
<feature type="non-terminal residue" evidence="4">
    <location>
        <position position="1"/>
    </location>
</feature>
<dbReference type="SUPFAM" id="SSF54452">
    <property type="entry name" value="MHC antigen-recognition domain"/>
    <property type="match status" value="1"/>
</dbReference>
<dbReference type="PANTHER" id="PTHR16675">
    <property type="entry name" value="MHC CLASS I-RELATED"/>
    <property type="match status" value="1"/>
</dbReference>
<evidence type="ECO:0000313" key="4">
    <source>
        <dbReference type="EMBL" id="PIO31541.1"/>
    </source>
</evidence>
<dbReference type="OrthoDB" id="8890485at2759"/>
<dbReference type="Pfam" id="PF07654">
    <property type="entry name" value="C1-set"/>
    <property type="match status" value="1"/>
</dbReference>
<keyword evidence="2" id="KW-0472">Membrane</keyword>
<keyword evidence="1" id="KW-0325">Glycoprotein</keyword>
<dbReference type="GO" id="GO:0009897">
    <property type="term" value="C:external side of plasma membrane"/>
    <property type="evidence" value="ECO:0007669"/>
    <property type="project" value="TreeGrafter"/>
</dbReference>